<keyword evidence="4" id="KW-1185">Reference proteome</keyword>
<feature type="domain" description="Myb/SANT-like" evidence="2">
    <location>
        <begin position="181"/>
        <end position="275"/>
    </location>
</feature>
<accession>A0AAV1R8T9</accession>
<protein>
    <recommendedName>
        <fullName evidence="2">Myb/SANT-like domain-containing protein</fullName>
    </recommendedName>
</protein>
<sequence length="789" mass="90839">MIQNCGNNNNDNGKEKCKYMAWTSEMDRCLAKTLADQIKSGNHKTVAYGAAFTAINEKFGLVLGREHVRNRLKTWKKQFGILKEMLNHKGFVWDEEQKMIVADDSVWNEYSKVHPDARYFRARFIENYDELCVVIGNDQLIGGSSDNGAEIDVDWMGNRDGVENGCVAEFQNDDRQNKKLRWTEGMDLLLGKIFAEQVRKGNKIENIIQREMYDYALSALNGKFGPELGKNHIRNRLKTWKKQHGILKEILSCPGFRWDETQKMIIANDSVWNDYLKVHPDARLFHGKVIETYDHLCLIFGKYNEAAQSVDVSPSQGGKVKDKVRNMMWTNEMDHYLSKVLVEQVRIGNKNKQDNKLKSAAYVAAVSSLNGRFQLSLTKDHVRNRLKTWRKQYDILKELLDHGDFKWDVTRKMVIANDHAWNQFIRRHPDARQFQSRVIDNYEELCIIMGCDDPPESSLNGDDVDLNLIADNDTVDTEDAFYKLLLEQVMLGNKVGKNFKGAAYRAALTVLNEKFALELTKGNIINRLRTWKKQYGLVKELLAHGGFEWDGKQKMVMASDSKWKEYIKRNPDAKHLRAKTIENFNELHIIVGHEHPNGNGSETGANVVEDPIQSNEELMEIPLHVLVDEDTRHDVGDDYQESSQQTRARPSSSSHSEQPYKRRRDNNVMMEMMSAIATDVGRIADALTEMNNVCLDEVFEMVMRIPGFDDDIIIEACEYLSFDDKRARMFMKLNDRLRKKWLLKRLRGQASKHMIESAHNLKHLVHAKDSPFAISNGTVEGTSLLLRGL</sequence>
<feature type="domain" description="Myb/SANT-like" evidence="2">
    <location>
        <begin position="477"/>
        <end position="566"/>
    </location>
</feature>
<dbReference type="Pfam" id="PF12776">
    <property type="entry name" value="Myb_DNA-bind_3"/>
    <property type="match status" value="4"/>
</dbReference>
<gene>
    <name evidence="3" type="ORF">DCAF_LOCUS8099</name>
</gene>
<dbReference type="InterPro" id="IPR024752">
    <property type="entry name" value="Myb/SANT-like_dom"/>
</dbReference>
<comment type="caution">
    <text evidence="3">The sequence shown here is derived from an EMBL/GenBank/DDBJ whole genome shotgun (WGS) entry which is preliminary data.</text>
</comment>
<evidence type="ECO:0000313" key="4">
    <source>
        <dbReference type="Proteomes" id="UP001314170"/>
    </source>
</evidence>
<dbReference type="AlphaFoldDB" id="A0AAV1R8T9"/>
<feature type="domain" description="Myb/SANT-like" evidence="2">
    <location>
        <begin position="328"/>
        <end position="423"/>
    </location>
</feature>
<evidence type="ECO:0000256" key="1">
    <source>
        <dbReference type="SAM" id="MobiDB-lite"/>
    </source>
</evidence>
<feature type="domain" description="Myb/SANT-like" evidence="2">
    <location>
        <begin position="22"/>
        <end position="110"/>
    </location>
</feature>
<evidence type="ECO:0000313" key="3">
    <source>
        <dbReference type="EMBL" id="CAK7330715.1"/>
    </source>
</evidence>
<name>A0AAV1R8T9_9ROSI</name>
<dbReference type="PANTHER" id="PTHR46929:SF29">
    <property type="entry name" value="MYB_SANT-LIKE DOMAIN-CONTAINING PROTEIN"/>
    <property type="match status" value="1"/>
</dbReference>
<dbReference type="Proteomes" id="UP001314170">
    <property type="component" value="Unassembled WGS sequence"/>
</dbReference>
<feature type="region of interest" description="Disordered" evidence="1">
    <location>
        <begin position="635"/>
        <end position="666"/>
    </location>
</feature>
<evidence type="ECO:0000259" key="2">
    <source>
        <dbReference type="Pfam" id="PF12776"/>
    </source>
</evidence>
<reference evidence="3 4" key="1">
    <citation type="submission" date="2024-01" db="EMBL/GenBank/DDBJ databases">
        <authorList>
            <person name="Waweru B."/>
        </authorList>
    </citation>
    <scope>NUCLEOTIDE SEQUENCE [LARGE SCALE GENOMIC DNA]</scope>
</reference>
<organism evidence="3 4">
    <name type="scientific">Dovyalis caffra</name>
    <dbReference type="NCBI Taxonomy" id="77055"/>
    <lineage>
        <taxon>Eukaryota</taxon>
        <taxon>Viridiplantae</taxon>
        <taxon>Streptophyta</taxon>
        <taxon>Embryophyta</taxon>
        <taxon>Tracheophyta</taxon>
        <taxon>Spermatophyta</taxon>
        <taxon>Magnoliopsida</taxon>
        <taxon>eudicotyledons</taxon>
        <taxon>Gunneridae</taxon>
        <taxon>Pentapetalae</taxon>
        <taxon>rosids</taxon>
        <taxon>fabids</taxon>
        <taxon>Malpighiales</taxon>
        <taxon>Salicaceae</taxon>
        <taxon>Flacourtieae</taxon>
        <taxon>Dovyalis</taxon>
    </lineage>
</organism>
<dbReference type="EMBL" id="CAWUPB010000913">
    <property type="protein sequence ID" value="CAK7330715.1"/>
    <property type="molecule type" value="Genomic_DNA"/>
</dbReference>
<dbReference type="PANTHER" id="PTHR46929">
    <property type="entry name" value="EXPRESSED PROTEIN"/>
    <property type="match status" value="1"/>
</dbReference>
<feature type="compositionally biased region" description="Polar residues" evidence="1">
    <location>
        <begin position="641"/>
        <end position="657"/>
    </location>
</feature>
<proteinExistence type="predicted"/>